<dbReference type="InterPro" id="IPR013087">
    <property type="entry name" value="Znf_C2H2_type"/>
</dbReference>
<feature type="domain" description="C2H2-type" evidence="10">
    <location>
        <begin position="219"/>
        <end position="247"/>
    </location>
</feature>
<dbReference type="SUPFAM" id="SSF57667">
    <property type="entry name" value="beta-beta-alpha zinc fingers"/>
    <property type="match status" value="6"/>
</dbReference>
<sequence>MFRLKLKIEGYTYELHVAKDSPEVLIHLKCEKCLQEFESKNDLIAHMKKHHPGLYLYNERDKTFSLPCLLNQYNEDMHTNSTNISQIEIVEESADDSPKNQFEEIYESKLDAEVHQSKAIVKTITIPSGAKNQSKELTRKFEIQIVNDSDSTCSGGTKSLKQWQCEECSILFNSKQRLVNHRCVLPQDQTQFKCEVCPKVFQTKRQQLDHKRSHRPKTEQCDECDKAFQLPCLLRKHKEYAHSNTPHIYKCATCQREFKSEYLLTCHDKRMHLNEYNFYCANCGKGFGWKARLRDHIQEQHQRHPFRCDICGEKFVKRAHLKSHQEEHEDKQFKCPCCPAVFKSKRKLKVHTYSHKYHASLEHICDKCGKALSSPWTLKKHMETHLDVKPFQCDVCGMTFSTVTYLKIHNRVHTNEKPYACKYCGWRFRQQPILNVHLRRHTGEKPYGCQVCSRCFITRTLLNRHVCRGPTAESSENPENL</sequence>
<keyword evidence="6" id="KW-0805">Transcription regulation</keyword>
<feature type="domain" description="C2H2-type" evidence="10">
    <location>
        <begin position="306"/>
        <end position="333"/>
    </location>
</feature>
<protein>
    <recommendedName>
        <fullName evidence="10">C2H2-type domain-containing protein</fullName>
    </recommendedName>
</protein>
<evidence type="ECO:0000313" key="12">
    <source>
        <dbReference type="Proteomes" id="UP001152888"/>
    </source>
</evidence>
<feature type="domain" description="C2H2-type" evidence="10">
    <location>
        <begin position="192"/>
        <end position="219"/>
    </location>
</feature>
<evidence type="ECO:0000313" key="11">
    <source>
        <dbReference type="EMBL" id="CAH1994829.1"/>
    </source>
</evidence>
<evidence type="ECO:0000256" key="3">
    <source>
        <dbReference type="ARBA" id="ARBA00022737"/>
    </source>
</evidence>
<feature type="domain" description="C2H2-type" evidence="10">
    <location>
        <begin position="28"/>
        <end position="53"/>
    </location>
</feature>
<comment type="caution">
    <text evidence="11">The sequence shown here is derived from an EMBL/GenBank/DDBJ whole genome shotgun (WGS) entry which is preliminary data.</text>
</comment>
<keyword evidence="8" id="KW-0539">Nucleus</keyword>
<dbReference type="FunFam" id="3.30.160.60:FF:001498">
    <property type="entry name" value="Zinc finger protein 404"/>
    <property type="match status" value="1"/>
</dbReference>
<keyword evidence="4 9" id="KW-0863">Zinc-finger</keyword>
<dbReference type="EMBL" id="CAKOFQ010007208">
    <property type="protein sequence ID" value="CAH1994829.1"/>
    <property type="molecule type" value="Genomic_DNA"/>
</dbReference>
<reference evidence="11" key="1">
    <citation type="submission" date="2022-03" db="EMBL/GenBank/DDBJ databases">
        <authorList>
            <person name="Sayadi A."/>
        </authorList>
    </citation>
    <scope>NUCLEOTIDE SEQUENCE</scope>
</reference>
<organism evidence="11 12">
    <name type="scientific">Acanthoscelides obtectus</name>
    <name type="common">Bean weevil</name>
    <name type="synonym">Bruchus obtectus</name>
    <dbReference type="NCBI Taxonomy" id="200917"/>
    <lineage>
        <taxon>Eukaryota</taxon>
        <taxon>Metazoa</taxon>
        <taxon>Ecdysozoa</taxon>
        <taxon>Arthropoda</taxon>
        <taxon>Hexapoda</taxon>
        <taxon>Insecta</taxon>
        <taxon>Pterygota</taxon>
        <taxon>Neoptera</taxon>
        <taxon>Endopterygota</taxon>
        <taxon>Coleoptera</taxon>
        <taxon>Polyphaga</taxon>
        <taxon>Cucujiformia</taxon>
        <taxon>Chrysomeloidea</taxon>
        <taxon>Chrysomelidae</taxon>
        <taxon>Bruchinae</taxon>
        <taxon>Bruchini</taxon>
        <taxon>Acanthoscelides</taxon>
    </lineage>
</organism>
<dbReference type="PROSITE" id="PS00028">
    <property type="entry name" value="ZINC_FINGER_C2H2_1"/>
    <property type="match status" value="10"/>
</dbReference>
<keyword evidence="7" id="KW-0804">Transcription</keyword>
<dbReference type="Pfam" id="PF13894">
    <property type="entry name" value="zf-C2H2_4"/>
    <property type="match status" value="1"/>
</dbReference>
<dbReference type="SMART" id="SM00355">
    <property type="entry name" value="ZnF_C2H2"/>
    <property type="match status" value="12"/>
</dbReference>
<keyword evidence="12" id="KW-1185">Reference proteome</keyword>
<evidence type="ECO:0000256" key="8">
    <source>
        <dbReference type="ARBA" id="ARBA00023242"/>
    </source>
</evidence>
<feature type="domain" description="C2H2-type" evidence="10">
    <location>
        <begin position="391"/>
        <end position="418"/>
    </location>
</feature>
<dbReference type="PANTHER" id="PTHR47772">
    <property type="entry name" value="ZINC FINGER PROTEIN 200"/>
    <property type="match status" value="1"/>
</dbReference>
<feature type="domain" description="C2H2-type" evidence="10">
    <location>
        <begin position="249"/>
        <end position="277"/>
    </location>
</feature>
<keyword evidence="3" id="KW-0677">Repeat</keyword>
<feature type="domain" description="C2H2-type" evidence="10">
    <location>
        <begin position="278"/>
        <end position="301"/>
    </location>
</feature>
<comment type="subcellular location">
    <subcellularLocation>
        <location evidence="1">Nucleus</location>
    </subcellularLocation>
</comment>
<evidence type="ECO:0000256" key="9">
    <source>
        <dbReference type="PROSITE-ProRule" id="PRU00042"/>
    </source>
</evidence>
<keyword evidence="2" id="KW-0479">Metal-binding</keyword>
<name>A0A9P0LLN8_ACAOB</name>
<evidence type="ECO:0000256" key="5">
    <source>
        <dbReference type="ARBA" id="ARBA00022833"/>
    </source>
</evidence>
<evidence type="ECO:0000256" key="6">
    <source>
        <dbReference type="ARBA" id="ARBA00023015"/>
    </source>
</evidence>
<dbReference type="GO" id="GO:0005634">
    <property type="term" value="C:nucleus"/>
    <property type="evidence" value="ECO:0007669"/>
    <property type="project" value="UniProtKB-SubCell"/>
</dbReference>
<evidence type="ECO:0000256" key="7">
    <source>
        <dbReference type="ARBA" id="ARBA00023163"/>
    </source>
</evidence>
<dbReference type="OrthoDB" id="6735276at2759"/>
<feature type="domain" description="C2H2-type" evidence="10">
    <location>
        <begin position="333"/>
        <end position="355"/>
    </location>
</feature>
<dbReference type="Gene3D" id="3.30.160.60">
    <property type="entry name" value="Classic Zinc Finger"/>
    <property type="match status" value="7"/>
</dbReference>
<evidence type="ECO:0000259" key="10">
    <source>
        <dbReference type="PROSITE" id="PS50157"/>
    </source>
</evidence>
<dbReference type="GO" id="GO:0008270">
    <property type="term" value="F:zinc ion binding"/>
    <property type="evidence" value="ECO:0007669"/>
    <property type="project" value="UniProtKB-KW"/>
</dbReference>
<dbReference type="AlphaFoldDB" id="A0A9P0LLN8"/>
<accession>A0A9P0LLN8</accession>
<feature type="domain" description="C2H2-type" evidence="10">
    <location>
        <begin position="363"/>
        <end position="390"/>
    </location>
</feature>
<keyword evidence="5" id="KW-0862">Zinc</keyword>
<feature type="domain" description="C2H2-type" evidence="10">
    <location>
        <begin position="447"/>
        <end position="478"/>
    </location>
</feature>
<evidence type="ECO:0000256" key="2">
    <source>
        <dbReference type="ARBA" id="ARBA00022723"/>
    </source>
</evidence>
<proteinExistence type="predicted"/>
<dbReference type="PROSITE" id="PS50157">
    <property type="entry name" value="ZINC_FINGER_C2H2_2"/>
    <property type="match status" value="11"/>
</dbReference>
<evidence type="ECO:0000256" key="4">
    <source>
        <dbReference type="ARBA" id="ARBA00022771"/>
    </source>
</evidence>
<dbReference type="InterPro" id="IPR036236">
    <property type="entry name" value="Znf_C2H2_sf"/>
</dbReference>
<dbReference type="Proteomes" id="UP001152888">
    <property type="component" value="Unassembled WGS sequence"/>
</dbReference>
<dbReference type="PANTHER" id="PTHR47772:SF13">
    <property type="entry name" value="GASTRULA ZINC FINGER PROTEIN XLCGF49.1-LIKE-RELATED"/>
    <property type="match status" value="1"/>
</dbReference>
<evidence type="ECO:0000256" key="1">
    <source>
        <dbReference type="ARBA" id="ARBA00004123"/>
    </source>
</evidence>
<dbReference type="InterPro" id="IPR050636">
    <property type="entry name" value="C2H2-ZF_domain-containing"/>
</dbReference>
<gene>
    <name evidence="11" type="ORF">ACAOBT_LOCUS22287</name>
</gene>
<dbReference type="FunFam" id="3.30.160.60:FF:000446">
    <property type="entry name" value="Zinc finger protein"/>
    <property type="match status" value="2"/>
</dbReference>
<feature type="domain" description="C2H2-type" evidence="10">
    <location>
        <begin position="419"/>
        <end position="446"/>
    </location>
</feature>
<dbReference type="Pfam" id="PF00096">
    <property type="entry name" value="zf-C2H2"/>
    <property type="match status" value="5"/>
</dbReference>